<dbReference type="Proteomes" id="UP001497535">
    <property type="component" value="Unassembled WGS sequence"/>
</dbReference>
<keyword evidence="2" id="KW-1185">Reference proteome</keyword>
<evidence type="ECO:0000313" key="2">
    <source>
        <dbReference type="Proteomes" id="UP001497535"/>
    </source>
</evidence>
<sequence length="126" mass="14933">MLTNYSEIKQVEDNLRWATMLSFNVKRIQDRFGHTKIEGAPYNINKFLVNESEIGEFYKKVFRRSFELGKIYREGQPWCGLRRIIFGGYFITAFLAFILKDHLDFSLILIKSTIKAFHNMLEEVLD</sequence>
<reference evidence="1" key="1">
    <citation type="submission" date="2023-11" db="EMBL/GenBank/DDBJ databases">
        <authorList>
            <person name="Poullet M."/>
        </authorList>
    </citation>
    <scope>NUCLEOTIDE SEQUENCE</scope>
    <source>
        <strain evidence="1">E1834</strain>
    </source>
</reference>
<evidence type="ECO:0000313" key="1">
    <source>
        <dbReference type="EMBL" id="CAK5077874.1"/>
    </source>
</evidence>
<comment type="caution">
    <text evidence="1">The sequence shown here is derived from an EMBL/GenBank/DDBJ whole genome shotgun (WGS) entry which is preliminary data.</text>
</comment>
<organism evidence="1 2">
    <name type="scientific">Meloidogyne enterolobii</name>
    <name type="common">Root-knot nematode worm</name>
    <name type="synonym">Meloidogyne mayaguensis</name>
    <dbReference type="NCBI Taxonomy" id="390850"/>
    <lineage>
        <taxon>Eukaryota</taxon>
        <taxon>Metazoa</taxon>
        <taxon>Ecdysozoa</taxon>
        <taxon>Nematoda</taxon>
        <taxon>Chromadorea</taxon>
        <taxon>Rhabditida</taxon>
        <taxon>Tylenchina</taxon>
        <taxon>Tylenchomorpha</taxon>
        <taxon>Tylenchoidea</taxon>
        <taxon>Meloidogynidae</taxon>
        <taxon>Meloidogyninae</taxon>
        <taxon>Meloidogyne</taxon>
    </lineage>
</organism>
<gene>
    <name evidence="1" type="ORF">MENTE1834_LOCUS24842</name>
</gene>
<protein>
    <submittedName>
        <fullName evidence="1">Uncharacterized protein</fullName>
    </submittedName>
</protein>
<name>A0ACB0ZFY4_MELEN</name>
<dbReference type="EMBL" id="CAVMJV010000033">
    <property type="protein sequence ID" value="CAK5077874.1"/>
    <property type="molecule type" value="Genomic_DNA"/>
</dbReference>
<accession>A0ACB0ZFY4</accession>
<proteinExistence type="predicted"/>